<dbReference type="Pfam" id="PF14559">
    <property type="entry name" value="TPR_19"/>
    <property type="match status" value="1"/>
</dbReference>
<evidence type="ECO:0000313" key="5">
    <source>
        <dbReference type="Proteomes" id="UP000199387"/>
    </source>
</evidence>
<dbReference type="Gene3D" id="1.25.40.10">
    <property type="entry name" value="Tetratricopeptide repeat domain"/>
    <property type="match status" value="2"/>
</dbReference>
<dbReference type="InterPro" id="IPR051012">
    <property type="entry name" value="CellSynth/LPSAsmb/PSIAsmb"/>
</dbReference>
<dbReference type="OrthoDB" id="2370959at2"/>
<feature type="repeat" description="TPR" evidence="3">
    <location>
        <begin position="190"/>
        <end position="223"/>
    </location>
</feature>
<dbReference type="Pfam" id="PF13432">
    <property type="entry name" value="TPR_16"/>
    <property type="match status" value="1"/>
</dbReference>
<sequence length="464" mass="54925">MIQQWLQQIKQRLSDIEADYEQATPNDRCRLREEFHQLHQEVHDLLEGWILLEEHVASILKIHPDLAEEEEELGEEFYLDRQAVRSFRQGQGYYQLQMFTEARPYFRDVVEKEPEFLLGRLYLALSDFQQGKWMEAYRQFQLVAVTSDSPRFSAFAHHMLGCIHVQRNQDELAIKQFERCLSTDEESGDGDTWFNLGACYFRLERYHEAIPLFFHALRHDEEDWESMYYLSVCYEQAGHRESVLYWRMAAYQKARHPAVMEAIARHFEQMGDTGQAILWYGKLVTAEPKKAKGYHGLSWNLWLQGRKEEAYAVLQKGLTLEPKHEDLLFTYVWYLLQSGDEKQVQKALIRLPQHLAEHPLWLVLQSRLSLNLEDYDHAEAVARQVIDSPDPLNRSLGYYQLGRVHLARQRPALAIDSFRKARELSPRWEEPIFYEGLCHLLNGQTDRTRQCWENLPLEKKHSVL</sequence>
<dbReference type="InterPro" id="IPR019734">
    <property type="entry name" value="TPR_rpt"/>
</dbReference>
<dbReference type="PROSITE" id="PS50005">
    <property type="entry name" value="TPR"/>
    <property type="match status" value="3"/>
</dbReference>
<dbReference type="Pfam" id="PF13181">
    <property type="entry name" value="TPR_8"/>
    <property type="match status" value="1"/>
</dbReference>
<name>A0A1G6LUG0_9BACL</name>
<reference evidence="4 5" key="1">
    <citation type="submission" date="2016-10" db="EMBL/GenBank/DDBJ databases">
        <authorList>
            <person name="de Groot N.N."/>
        </authorList>
    </citation>
    <scope>NUCLEOTIDE SEQUENCE [LARGE SCALE GENOMIC DNA]</scope>
    <source>
        <strain evidence="4 5">DSM 45514</strain>
    </source>
</reference>
<dbReference type="AlphaFoldDB" id="A0A1G6LUG0"/>
<dbReference type="STRING" id="1236220.SAMN04488112_108131"/>
<proteinExistence type="predicted"/>
<evidence type="ECO:0000313" key="4">
    <source>
        <dbReference type="EMBL" id="SDC46851.1"/>
    </source>
</evidence>
<organism evidence="4 5">
    <name type="scientific">Melghirimyces thermohalophilus</name>
    <dbReference type="NCBI Taxonomy" id="1236220"/>
    <lineage>
        <taxon>Bacteria</taxon>
        <taxon>Bacillati</taxon>
        <taxon>Bacillota</taxon>
        <taxon>Bacilli</taxon>
        <taxon>Bacillales</taxon>
        <taxon>Thermoactinomycetaceae</taxon>
        <taxon>Melghirimyces</taxon>
    </lineage>
</organism>
<keyword evidence="5" id="KW-1185">Reference proteome</keyword>
<dbReference type="Proteomes" id="UP000199387">
    <property type="component" value="Unassembled WGS sequence"/>
</dbReference>
<evidence type="ECO:0000256" key="3">
    <source>
        <dbReference type="PROSITE-ProRule" id="PRU00339"/>
    </source>
</evidence>
<dbReference type="EMBL" id="FMZA01000008">
    <property type="protein sequence ID" value="SDC46851.1"/>
    <property type="molecule type" value="Genomic_DNA"/>
</dbReference>
<accession>A0A1G6LUG0</accession>
<dbReference type="SUPFAM" id="SSF48452">
    <property type="entry name" value="TPR-like"/>
    <property type="match status" value="1"/>
</dbReference>
<dbReference type="PANTHER" id="PTHR45586:SF1">
    <property type="entry name" value="LIPOPOLYSACCHARIDE ASSEMBLY PROTEIN B"/>
    <property type="match status" value="1"/>
</dbReference>
<dbReference type="Pfam" id="PF00515">
    <property type="entry name" value="TPR_1"/>
    <property type="match status" value="1"/>
</dbReference>
<dbReference type="SUPFAM" id="SSF81901">
    <property type="entry name" value="HCP-like"/>
    <property type="match status" value="1"/>
</dbReference>
<gene>
    <name evidence="4" type="ORF">SAMN04488112_108131</name>
</gene>
<dbReference type="PANTHER" id="PTHR45586">
    <property type="entry name" value="TPR REPEAT-CONTAINING PROTEIN PA4667"/>
    <property type="match status" value="1"/>
</dbReference>
<dbReference type="SMART" id="SM00028">
    <property type="entry name" value="TPR"/>
    <property type="match status" value="6"/>
</dbReference>
<dbReference type="RefSeq" id="WP_091569238.1">
    <property type="nucleotide sequence ID" value="NZ_FMZA01000008.1"/>
</dbReference>
<protein>
    <submittedName>
        <fullName evidence="4">Tetratricopeptide repeat-containing protein</fullName>
    </submittedName>
</protein>
<feature type="repeat" description="TPR" evidence="3">
    <location>
        <begin position="154"/>
        <end position="187"/>
    </location>
</feature>
<feature type="repeat" description="TPR" evidence="3">
    <location>
        <begin position="395"/>
        <end position="428"/>
    </location>
</feature>
<evidence type="ECO:0000256" key="1">
    <source>
        <dbReference type="ARBA" id="ARBA00022737"/>
    </source>
</evidence>
<keyword evidence="1" id="KW-0677">Repeat</keyword>
<evidence type="ECO:0000256" key="2">
    <source>
        <dbReference type="ARBA" id="ARBA00022803"/>
    </source>
</evidence>
<dbReference type="InterPro" id="IPR011990">
    <property type="entry name" value="TPR-like_helical_dom_sf"/>
</dbReference>
<keyword evidence="2 3" id="KW-0802">TPR repeat</keyword>